<keyword evidence="2" id="KW-1185">Reference proteome</keyword>
<reference evidence="2" key="1">
    <citation type="submission" date="2018-12" db="EMBL/GenBank/DDBJ databases">
        <title>Dusodibacter welbiota gen. nov., sp. nov., isolated from human faeces and emended description of the Oscillibacter genus.</title>
        <authorList>
            <person name="Le Roy T."/>
            <person name="Van der Smissen P."/>
            <person name="Delzenne N."/>
            <person name="Muccioli G."/>
            <person name="Collet J.F."/>
            <person name="Cani P.D."/>
        </authorList>
    </citation>
    <scope>NUCLEOTIDE SEQUENCE [LARGE SCALE GENOMIC DNA]</scope>
    <source>
        <strain evidence="2">J115</strain>
    </source>
</reference>
<protein>
    <submittedName>
        <fullName evidence="1">Uncharacterized protein</fullName>
    </submittedName>
</protein>
<proteinExistence type="predicted"/>
<evidence type="ECO:0000313" key="2">
    <source>
        <dbReference type="Proteomes" id="UP000298642"/>
    </source>
</evidence>
<gene>
    <name evidence="1" type="ORF">EIO64_04980</name>
</gene>
<evidence type="ECO:0000313" key="1">
    <source>
        <dbReference type="EMBL" id="QCI58654.1"/>
    </source>
</evidence>
<organism evidence="1 2">
    <name type="scientific">Dysosmobacter welbionis</name>
    <dbReference type="NCBI Taxonomy" id="2093857"/>
    <lineage>
        <taxon>Bacteria</taxon>
        <taxon>Bacillati</taxon>
        <taxon>Bacillota</taxon>
        <taxon>Clostridia</taxon>
        <taxon>Eubacteriales</taxon>
        <taxon>Oscillospiraceae</taxon>
        <taxon>Dysosmobacter</taxon>
    </lineage>
</organism>
<dbReference type="GeneID" id="89522437"/>
<accession>A0A4D7AGI2</accession>
<dbReference type="RefSeq" id="WP_118683642.1">
    <property type="nucleotide sequence ID" value="NZ_CP034413.3"/>
</dbReference>
<dbReference type="AlphaFoldDB" id="A0A4D7AGI2"/>
<dbReference type="EMBL" id="CP034413">
    <property type="protein sequence ID" value="QCI58654.1"/>
    <property type="molecule type" value="Genomic_DNA"/>
</dbReference>
<name>A0A4D7AGI2_9FIRM</name>
<dbReference type="Proteomes" id="UP000298642">
    <property type="component" value="Chromosome"/>
</dbReference>
<sequence length="62" mass="7170">MRYFTNNPLERLMMQKPKAAREDSPPAAAKEHFCYGCKRFGQSCVRPCYRDVKRMEAAPCAL</sequence>
<dbReference type="KEGG" id="obj:EIO64_04980"/>